<dbReference type="PROSITE" id="PS00389">
    <property type="entry name" value="ATPASE_DELTA"/>
    <property type="match status" value="1"/>
</dbReference>
<dbReference type="InterPro" id="IPR000711">
    <property type="entry name" value="ATPase_OSCP/dsu"/>
</dbReference>
<evidence type="ECO:0000256" key="6">
    <source>
        <dbReference type="ARBA" id="ARBA00023196"/>
    </source>
</evidence>
<evidence type="ECO:0000256" key="4">
    <source>
        <dbReference type="ARBA" id="ARBA00023065"/>
    </source>
</evidence>
<evidence type="ECO:0000256" key="3">
    <source>
        <dbReference type="ARBA" id="ARBA00022781"/>
    </source>
</evidence>
<evidence type="ECO:0000256" key="8">
    <source>
        <dbReference type="HAMAP-Rule" id="MF_01416"/>
    </source>
</evidence>
<evidence type="ECO:0000256" key="2">
    <source>
        <dbReference type="ARBA" id="ARBA00022448"/>
    </source>
</evidence>
<dbReference type="GO" id="GO:0045259">
    <property type="term" value="C:proton-transporting ATP synthase complex"/>
    <property type="evidence" value="ECO:0007669"/>
    <property type="project" value="UniProtKB-KW"/>
</dbReference>
<evidence type="ECO:0000313" key="9">
    <source>
        <dbReference type="EMBL" id="EHO62925.1"/>
    </source>
</evidence>
<dbReference type="Proteomes" id="UP000003277">
    <property type="component" value="Unassembled WGS sequence"/>
</dbReference>
<keyword evidence="6 8" id="KW-0139">CF(1)</keyword>
<dbReference type="OrthoDB" id="9802471at2"/>
<dbReference type="RefSeq" id="WP_008859678.1">
    <property type="nucleotide sequence ID" value="NZ_JH591188.1"/>
</dbReference>
<keyword evidence="4 8" id="KW-0406">Ion transport</keyword>
<dbReference type="GeneID" id="98911135"/>
<proteinExistence type="inferred from homology"/>
<sequence>MDKNVILAKKYGRAIYEIAAQQNSLKKTEEDLVLIADAIRKNQNLKDFLNHPLLARDVKKDTLTKLFADKVQPVVMQFCYVVMDRDRFEVFPMMVDYYVTMAHQGMGVEEAVVTSALPLSKSQAETLKEKLSAITGKKILLKQKVDAALIGGFTVQVGDRLIDGSVARSLQTLKAKMMQ</sequence>
<protein>
    <recommendedName>
        <fullName evidence="8">ATP synthase subunit delta</fullName>
    </recommendedName>
    <alternativeName>
        <fullName evidence="8">ATP synthase F(1) sector subunit delta</fullName>
    </alternativeName>
    <alternativeName>
        <fullName evidence="8">F-type ATPase subunit delta</fullName>
        <shortName evidence="8">F-ATPase subunit delta</shortName>
    </alternativeName>
</protein>
<dbReference type="NCBIfam" id="NF004402">
    <property type="entry name" value="PRK05758.2-2"/>
    <property type="match status" value="1"/>
</dbReference>
<keyword evidence="2 8" id="KW-0813">Transport</keyword>
<dbReference type="AlphaFoldDB" id="H1D0P6"/>
<keyword evidence="5 8" id="KW-0472">Membrane</keyword>
<comment type="subcellular location">
    <subcellularLocation>
        <location evidence="8">Cell membrane</location>
        <topology evidence="8">Peripheral membrane protein</topology>
    </subcellularLocation>
    <subcellularLocation>
        <location evidence="1">Membrane</location>
    </subcellularLocation>
</comment>
<reference evidence="9 10" key="1">
    <citation type="submission" date="2011-11" db="EMBL/GenBank/DDBJ databases">
        <title>The Genome Sequence of Dialister succinatiphilus YIT 11850.</title>
        <authorList>
            <consortium name="The Broad Institute Genome Sequencing Platform"/>
            <person name="Earl A."/>
            <person name="Ward D."/>
            <person name="Feldgarden M."/>
            <person name="Gevers D."/>
            <person name="Morotomi M."/>
            <person name="Young S.K."/>
            <person name="Zeng Q."/>
            <person name="Gargeya S."/>
            <person name="Fitzgerald M."/>
            <person name="Haas B."/>
            <person name="Abouelleil A."/>
            <person name="Alvarado L."/>
            <person name="Arachchi H.M."/>
            <person name="Berlin A."/>
            <person name="Brown A."/>
            <person name="Chapman S.B."/>
            <person name="Dunbar C."/>
            <person name="Gearin G."/>
            <person name="Goldberg J."/>
            <person name="Griggs A."/>
            <person name="Gujja S."/>
            <person name="Heiman D."/>
            <person name="Howarth C."/>
            <person name="Lui A."/>
            <person name="MacDonald P.J.P."/>
            <person name="Montmayeur A."/>
            <person name="Murphy C."/>
            <person name="Neiman D."/>
            <person name="Pearson M."/>
            <person name="Priest M."/>
            <person name="Roberts A."/>
            <person name="Saif S."/>
            <person name="Shea T."/>
            <person name="Sisk P."/>
            <person name="Stolte C."/>
            <person name="Sykes S."/>
            <person name="Wortman J."/>
            <person name="Nusbaum C."/>
            <person name="Birren B."/>
        </authorList>
    </citation>
    <scope>NUCLEOTIDE SEQUENCE [LARGE SCALE GENOMIC DNA]</scope>
    <source>
        <strain evidence="9 10">YIT 11850</strain>
    </source>
</reference>
<dbReference type="Pfam" id="PF00213">
    <property type="entry name" value="OSCP"/>
    <property type="match status" value="1"/>
</dbReference>
<dbReference type="NCBIfam" id="NF004403">
    <property type="entry name" value="PRK05758.2-4"/>
    <property type="match status" value="1"/>
</dbReference>
<evidence type="ECO:0000256" key="7">
    <source>
        <dbReference type="ARBA" id="ARBA00023310"/>
    </source>
</evidence>
<dbReference type="PANTHER" id="PTHR11910">
    <property type="entry name" value="ATP SYNTHASE DELTA CHAIN"/>
    <property type="match status" value="1"/>
</dbReference>
<dbReference type="InterPro" id="IPR026015">
    <property type="entry name" value="ATP_synth_OSCP/delta_N_sf"/>
</dbReference>
<dbReference type="SUPFAM" id="SSF47928">
    <property type="entry name" value="N-terminal domain of the delta subunit of the F1F0-ATP synthase"/>
    <property type="match status" value="1"/>
</dbReference>
<comment type="similarity">
    <text evidence="8">Belongs to the ATPase delta chain family.</text>
</comment>
<dbReference type="NCBIfam" id="TIGR01145">
    <property type="entry name" value="ATP_synt_delta"/>
    <property type="match status" value="1"/>
</dbReference>
<keyword evidence="3 8" id="KW-0375">Hydrogen ion transport</keyword>
<comment type="function">
    <text evidence="8">F(1)F(0) ATP synthase produces ATP from ADP in the presence of a proton or sodium gradient. F-type ATPases consist of two structural domains, F(1) containing the extramembraneous catalytic core and F(0) containing the membrane proton channel, linked together by a central stalk and a peripheral stalk. During catalysis, ATP synthesis in the catalytic domain of F(1) is coupled via a rotary mechanism of the central stalk subunits to proton translocation.</text>
</comment>
<keyword evidence="10" id="KW-1185">Reference proteome</keyword>
<comment type="caution">
    <text evidence="9">The sequence shown here is derived from an EMBL/GenBank/DDBJ whole genome shotgun (WGS) entry which is preliminary data.</text>
</comment>
<name>H1D0P6_9FIRM</name>
<dbReference type="HOGENOM" id="CLU_085114_1_1_9"/>
<accession>H1D0P6</accession>
<dbReference type="eggNOG" id="COG0712">
    <property type="taxonomic scope" value="Bacteria"/>
</dbReference>
<dbReference type="GO" id="GO:0046933">
    <property type="term" value="F:proton-transporting ATP synthase activity, rotational mechanism"/>
    <property type="evidence" value="ECO:0007669"/>
    <property type="project" value="UniProtKB-UniRule"/>
</dbReference>
<dbReference type="PRINTS" id="PR00125">
    <property type="entry name" value="ATPASEDELTA"/>
</dbReference>
<keyword evidence="7 8" id="KW-0066">ATP synthesis</keyword>
<evidence type="ECO:0000256" key="1">
    <source>
        <dbReference type="ARBA" id="ARBA00004370"/>
    </source>
</evidence>
<evidence type="ECO:0000256" key="5">
    <source>
        <dbReference type="ARBA" id="ARBA00023136"/>
    </source>
</evidence>
<dbReference type="EMBL" id="ADLT01000038">
    <property type="protein sequence ID" value="EHO62925.1"/>
    <property type="molecule type" value="Genomic_DNA"/>
</dbReference>
<dbReference type="STRING" id="742743.HMPREF9453_01184"/>
<keyword evidence="8" id="KW-1003">Cell membrane</keyword>
<dbReference type="Gene3D" id="1.10.520.20">
    <property type="entry name" value="N-terminal domain of the delta subunit of the F1F0-ATP synthase"/>
    <property type="match status" value="1"/>
</dbReference>
<gene>
    <name evidence="8" type="primary">atpH</name>
    <name evidence="9" type="ORF">HMPREF9453_01184</name>
</gene>
<dbReference type="PATRIC" id="fig|742743.3.peg.1203"/>
<dbReference type="GO" id="GO:0005886">
    <property type="term" value="C:plasma membrane"/>
    <property type="evidence" value="ECO:0007669"/>
    <property type="project" value="UniProtKB-SubCell"/>
</dbReference>
<organism evidence="9 10">
    <name type="scientific">Dialister succinatiphilus YIT 11850</name>
    <dbReference type="NCBI Taxonomy" id="742743"/>
    <lineage>
        <taxon>Bacteria</taxon>
        <taxon>Bacillati</taxon>
        <taxon>Bacillota</taxon>
        <taxon>Negativicutes</taxon>
        <taxon>Veillonellales</taxon>
        <taxon>Veillonellaceae</taxon>
        <taxon>Dialister</taxon>
    </lineage>
</organism>
<evidence type="ECO:0000313" key="10">
    <source>
        <dbReference type="Proteomes" id="UP000003277"/>
    </source>
</evidence>
<comment type="function">
    <text evidence="8">This protein is part of the stalk that links CF(0) to CF(1). It either transmits conformational changes from CF(0) to CF(1) or is implicated in proton conduction.</text>
</comment>
<dbReference type="HAMAP" id="MF_01416">
    <property type="entry name" value="ATP_synth_delta_bact"/>
    <property type="match status" value="1"/>
</dbReference>
<dbReference type="InterPro" id="IPR020781">
    <property type="entry name" value="ATPase_OSCP/d_CS"/>
</dbReference>